<accession>A0A7G7G5B7</accession>
<keyword evidence="4 5" id="KW-0012">Acyltransferase</keyword>
<sequence length="210" mass="23255">MSLVQTIKENPKLKNLVLWMLIPQNQARPRLWVKLFLNPFKHKKGKKATIRRNTRIDVMPFNNFSLGQNTTIEDFATINNGMGDVLIGDNSRVGISSVVIGPVTIGNYVILAQNVVMSGLNHGYEDVTMPIDLQKCTTKEIVIEDECWIGANSVITAGVRIGKHAVIAAGSVVTKNVPPYSVVAGNPARVIKQYDSESKRWERTNTLVTI</sequence>
<evidence type="ECO:0000256" key="3">
    <source>
        <dbReference type="ARBA" id="ARBA00022737"/>
    </source>
</evidence>
<dbReference type="PROSITE" id="PS00101">
    <property type="entry name" value="HEXAPEP_TRANSFERASES"/>
    <property type="match status" value="1"/>
</dbReference>
<evidence type="ECO:0000256" key="2">
    <source>
        <dbReference type="ARBA" id="ARBA00022679"/>
    </source>
</evidence>
<evidence type="ECO:0000256" key="1">
    <source>
        <dbReference type="ARBA" id="ARBA00007274"/>
    </source>
</evidence>
<dbReference type="GO" id="GO:0005829">
    <property type="term" value="C:cytosol"/>
    <property type="evidence" value="ECO:0007669"/>
    <property type="project" value="TreeGrafter"/>
</dbReference>
<dbReference type="KEGG" id="aswu:HUW51_06255"/>
<dbReference type="Pfam" id="PF00132">
    <property type="entry name" value="Hexapep"/>
    <property type="match status" value="1"/>
</dbReference>
<keyword evidence="6" id="KW-1185">Reference proteome</keyword>
<dbReference type="PANTHER" id="PTHR23416:SF23">
    <property type="entry name" value="ACETYLTRANSFERASE C18B11.09C-RELATED"/>
    <property type="match status" value="1"/>
</dbReference>
<comment type="similarity">
    <text evidence="1">Belongs to the transferase hexapeptide repeat family.</text>
</comment>
<evidence type="ECO:0000313" key="6">
    <source>
        <dbReference type="Proteomes" id="UP000515237"/>
    </source>
</evidence>
<dbReference type="InterPro" id="IPR001451">
    <property type="entry name" value="Hexapep"/>
</dbReference>
<dbReference type="Pfam" id="PF14602">
    <property type="entry name" value="Hexapep_2"/>
    <property type="match status" value="1"/>
</dbReference>
<dbReference type="AlphaFoldDB" id="A0A7G7G5B7"/>
<name>A0A7G7G5B7_9BACT</name>
<dbReference type="PANTHER" id="PTHR23416">
    <property type="entry name" value="SIALIC ACID SYNTHASE-RELATED"/>
    <property type="match status" value="1"/>
</dbReference>
<evidence type="ECO:0000256" key="4">
    <source>
        <dbReference type="ARBA" id="ARBA00023315"/>
    </source>
</evidence>
<keyword evidence="2 5" id="KW-0808">Transferase</keyword>
<dbReference type="CDD" id="cd04647">
    <property type="entry name" value="LbH_MAT_like"/>
    <property type="match status" value="1"/>
</dbReference>
<dbReference type="EMBL" id="CP055156">
    <property type="protein sequence ID" value="QNF32351.1"/>
    <property type="molecule type" value="Genomic_DNA"/>
</dbReference>
<dbReference type="InterPro" id="IPR051159">
    <property type="entry name" value="Hexapeptide_acetyltransf"/>
</dbReference>
<dbReference type="Proteomes" id="UP000515237">
    <property type="component" value="Chromosome"/>
</dbReference>
<protein>
    <submittedName>
        <fullName evidence="5">Acyltransferase</fullName>
    </submittedName>
</protein>
<proteinExistence type="inferred from homology"/>
<reference evidence="5 6" key="1">
    <citation type="journal article" date="2018" name="Int. J. Syst. Evol. Microbiol.">
        <title>Adhaeribacter swui sp. nov., isolated from wet mud.</title>
        <authorList>
            <person name="Kim D.U."/>
            <person name="Kim K.W."/>
            <person name="Kang M.S."/>
            <person name="Kim J.Y."/>
            <person name="Jang J.H."/>
            <person name="Kim M.K."/>
        </authorList>
    </citation>
    <scope>NUCLEOTIDE SEQUENCE [LARGE SCALE GENOMIC DNA]</scope>
    <source>
        <strain evidence="5 6">KCTC 52873</strain>
    </source>
</reference>
<evidence type="ECO:0000313" key="5">
    <source>
        <dbReference type="EMBL" id="QNF32351.1"/>
    </source>
</evidence>
<keyword evidence="3" id="KW-0677">Repeat</keyword>
<organism evidence="5 6">
    <name type="scientific">Adhaeribacter swui</name>
    <dbReference type="NCBI Taxonomy" id="2086471"/>
    <lineage>
        <taxon>Bacteria</taxon>
        <taxon>Pseudomonadati</taxon>
        <taxon>Bacteroidota</taxon>
        <taxon>Cytophagia</taxon>
        <taxon>Cytophagales</taxon>
        <taxon>Hymenobacteraceae</taxon>
        <taxon>Adhaeribacter</taxon>
    </lineage>
</organism>
<gene>
    <name evidence="5" type="ORF">HUW51_06255</name>
</gene>
<dbReference type="GO" id="GO:0008374">
    <property type="term" value="F:O-acyltransferase activity"/>
    <property type="evidence" value="ECO:0007669"/>
    <property type="project" value="TreeGrafter"/>
</dbReference>
<dbReference type="InterPro" id="IPR018357">
    <property type="entry name" value="Hexapep_transf_CS"/>
</dbReference>
<dbReference type="SUPFAM" id="SSF51161">
    <property type="entry name" value="Trimeric LpxA-like enzymes"/>
    <property type="match status" value="1"/>
</dbReference>
<dbReference type="Gene3D" id="2.160.10.10">
    <property type="entry name" value="Hexapeptide repeat proteins"/>
    <property type="match status" value="1"/>
</dbReference>
<dbReference type="RefSeq" id="WP_185273131.1">
    <property type="nucleotide sequence ID" value="NZ_CP055156.1"/>
</dbReference>
<dbReference type="InterPro" id="IPR011004">
    <property type="entry name" value="Trimer_LpxA-like_sf"/>
</dbReference>